<sequence length="210" mass="24264">MFVAETEKLKRIVRGTQVKPRMALNSTFMCPSCGKEVTFDSSSSELLEYFNHKDGSSDCFANDAASDEHRLASEISLQAIYNRLARDTNKPVEIDTERWVGEQPDFIFADVRVTSPAYITAEIFYKARKFNLRDRFEVLSQNDYQTYLIIHTEGCHDPDEINRYMSRVSPLNVGYFDPHSMEIVLGDLFSWEQINFNKKNKVPNYLIFSG</sequence>
<reference evidence="1 2" key="1">
    <citation type="journal article" date="2011" name="PLoS ONE">
        <title>Haloquadratum walsbyi: limited diversity in a global pond.</title>
        <authorList>
            <person name="Dyall-Smith M."/>
            <person name="Pfeiffer F."/>
            <person name="Klee K."/>
            <person name="Palm P."/>
            <person name="Gross K."/>
            <person name="Schuster S.C."/>
            <person name="Rampp M."/>
            <person name="Oesterhelt D."/>
        </authorList>
    </citation>
    <scope>NUCLEOTIDE SEQUENCE [LARGE SCALE GENOMIC DNA]</scope>
    <source>
        <strain evidence="2">DSM 16854 / JCM 12705 / C23</strain>
        <plasmid evidence="2">Plasmid PL100</plasmid>
    </source>
</reference>
<dbReference type="Proteomes" id="UP000007954">
    <property type="component" value="Plasmid PL100"/>
</dbReference>
<evidence type="ECO:0000313" key="2">
    <source>
        <dbReference type="Proteomes" id="UP000007954"/>
    </source>
</evidence>
<protein>
    <submittedName>
        <fullName evidence="1">Uncharacterized protein</fullName>
    </submittedName>
</protein>
<dbReference type="GeneID" id="12445599"/>
<dbReference type="KEGG" id="hwc:Hqrw_5009"/>
<evidence type="ECO:0000313" key="1">
    <source>
        <dbReference type="EMBL" id="CCC41885.1"/>
    </source>
</evidence>
<organism evidence="1 2">
    <name type="scientific">Haloquadratum walsbyi (strain DSM 16854 / JCM 12705 / C23)</name>
    <dbReference type="NCBI Taxonomy" id="768065"/>
    <lineage>
        <taxon>Archaea</taxon>
        <taxon>Methanobacteriati</taxon>
        <taxon>Methanobacteriota</taxon>
        <taxon>Stenosarchaea group</taxon>
        <taxon>Halobacteria</taxon>
        <taxon>Halobacteriales</taxon>
        <taxon>Haloferacaceae</taxon>
        <taxon>Haloquadratum</taxon>
    </lineage>
</organism>
<name>G0LN79_HALWC</name>
<dbReference type="HOGENOM" id="CLU_1307811_0_0_2"/>
<dbReference type="EMBL" id="FR746100">
    <property type="protein sequence ID" value="CCC41885.1"/>
    <property type="molecule type" value="Genomic_DNA"/>
</dbReference>
<dbReference type="RefSeq" id="WP_014554882.1">
    <property type="nucleotide sequence ID" value="NC_017457.1"/>
</dbReference>
<proteinExistence type="predicted"/>
<gene>
    <name evidence="1" type="ordered locus">Hqrw_5009</name>
</gene>
<keyword evidence="1" id="KW-0614">Plasmid</keyword>
<geneLocation type="plasmid" evidence="1 2">
    <name>PL100</name>
</geneLocation>
<dbReference type="AlphaFoldDB" id="G0LN79"/>
<dbReference type="OrthoDB" id="194758at2157"/>
<accession>G0LN79</accession>